<dbReference type="AlphaFoldDB" id="A0A4U3LNK5"/>
<dbReference type="Proteomes" id="UP000305511">
    <property type="component" value="Unassembled WGS sequence"/>
</dbReference>
<comment type="caution">
    <text evidence="1">The sequence shown here is derived from an EMBL/GenBank/DDBJ whole genome shotgun (WGS) entry which is preliminary data.</text>
</comment>
<protein>
    <submittedName>
        <fullName evidence="1">Type II toxin-antitoxin system death-on-curing family toxin</fullName>
    </submittedName>
</protein>
<proteinExistence type="predicted"/>
<organism evidence="1 2">
    <name type="scientific">Enterococcus faecalis</name>
    <name type="common">Streptococcus faecalis</name>
    <dbReference type="NCBI Taxonomy" id="1351"/>
    <lineage>
        <taxon>Bacteria</taxon>
        <taxon>Bacillati</taxon>
        <taxon>Bacillota</taxon>
        <taxon>Bacilli</taxon>
        <taxon>Lactobacillales</taxon>
        <taxon>Enterococcaceae</taxon>
        <taxon>Enterococcus</taxon>
    </lineage>
</organism>
<evidence type="ECO:0000313" key="1">
    <source>
        <dbReference type="EMBL" id="TKK75907.1"/>
    </source>
</evidence>
<gene>
    <name evidence="1" type="ORF">EY666_13350</name>
</gene>
<reference evidence="1 2" key="1">
    <citation type="submission" date="2019-02" db="EMBL/GenBank/DDBJ databases">
        <title>Bacteria dissemination in different level of health care in South Africa: the effectiveness of infections prevention and control.</title>
        <authorList>
            <person name="Shobo C."/>
            <person name="Amoako D.G."/>
            <person name="Allam M."/>
            <person name="Ismail A."/>
            <person name="Bester L.A."/>
            <person name="Essack S.Y."/>
        </authorList>
    </citation>
    <scope>NUCLEOTIDE SEQUENCE [LARGE SCALE GENOMIC DNA]</scope>
    <source>
        <strain evidence="1 2">2SIL2</strain>
    </source>
</reference>
<sequence length="24" mass="2937">MIYLSERDIVKLNVIQIKRYSPKE</sequence>
<dbReference type="EMBL" id="SIYF01000357">
    <property type="protein sequence ID" value="TKK75907.1"/>
    <property type="molecule type" value="Genomic_DNA"/>
</dbReference>
<accession>A0A4U3LNK5</accession>
<name>A0A4U3LNK5_ENTFL</name>
<evidence type="ECO:0000313" key="2">
    <source>
        <dbReference type="Proteomes" id="UP000305511"/>
    </source>
</evidence>
<feature type="non-terminal residue" evidence="1">
    <location>
        <position position="24"/>
    </location>
</feature>